<gene>
    <name evidence="1" type="ORF">H6A13_13075</name>
</gene>
<feature type="non-terminal residue" evidence="1">
    <location>
        <position position="158"/>
    </location>
</feature>
<proteinExistence type="predicted"/>
<dbReference type="EMBL" id="JACJLV010000121">
    <property type="protein sequence ID" value="MBM6827998.1"/>
    <property type="molecule type" value="Genomic_DNA"/>
</dbReference>
<sequence>MGFADELKEESRKIIEEEKRVKFVGLNSIQYAEKIVTIIKDKCKQPWNLKKRKIEIFSQGLYRDYDWPDVLHLNEIQLEDKSFLATGSIPAKILKKITGSRFLITDRVFGVEVANRVYEILSQCGFDKLEVLLIENQDVYQQNNRLTPLGYIMRYTMT</sequence>
<evidence type="ECO:0000313" key="2">
    <source>
        <dbReference type="Proteomes" id="UP000713880"/>
    </source>
</evidence>
<name>A0A938X4U6_9CLOT</name>
<reference evidence="1" key="1">
    <citation type="submission" date="2020-08" db="EMBL/GenBank/DDBJ databases">
        <authorList>
            <person name="Cejkova D."/>
            <person name="Kubasova T."/>
            <person name="Jahodarova E."/>
            <person name="Rychlik I."/>
        </authorList>
    </citation>
    <scope>NUCLEOTIDE SEQUENCE</scope>
    <source>
        <strain evidence="1">An420c</strain>
    </source>
</reference>
<protein>
    <submittedName>
        <fullName evidence="1">Uncharacterized protein</fullName>
    </submittedName>
</protein>
<keyword evidence="2" id="KW-1185">Reference proteome</keyword>
<reference evidence="1" key="2">
    <citation type="journal article" date="2021" name="Sci. Rep.">
        <title>The distribution of antibiotic resistance genes in chicken gut microbiota commensals.</title>
        <authorList>
            <person name="Juricova H."/>
            <person name="Matiasovicova J."/>
            <person name="Kubasova T."/>
            <person name="Cejkova D."/>
            <person name="Rychlik I."/>
        </authorList>
    </citation>
    <scope>NUCLEOTIDE SEQUENCE</scope>
    <source>
        <strain evidence="1">An420c</strain>
    </source>
</reference>
<evidence type="ECO:0000313" key="1">
    <source>
        <dbReference type="EMBL" id="MBM6827998.1"/>
    </source>
</evidence>
<comment type="caution">
    <text evidence="1">The sequence shown here is derived from an EMBL/GenBank/DDBJ whole genome shotgun (WGS) entry which is preliminary data.</text>
</comment>
<dbReference type="RefSeq" id="WP_204909960.1">
    <property type="nucleotide sequence ID" value="NZ_JACJLV010000121.1"/>
</dbReference>
<dbReference type="Proteomes" id="UP000713880">
    <property type="component" value="Unassembled WGS sequence"/>
</dbReference>
<dbReference type="AlphaFoldDB" id="A0A938X4U6"/>
<organism evidence="1 2">
    <name type="scientific">Mordavella massiliensis</name>
    <dbReference type="NCBI Taxonomy" id="1871024"/>
    <lineage>
        <taxon>Bacteria</taxon>
        <taxon>Bacillati</taxon>
        <taxon>Bacillota</taxon>
        <taxon>Clostridia</taxon>
        <taxon>Eubacteriales</taxon>
        <taxon>Clostridiaceae</taxon>
        <taxon>Mordavella</taxon>
    </lineage>
</organism>
<accession>A0A938X4U6</accession>